<evidence type="ECO:0000313" key="1">
    <source>
        <dbReference type="EMBL" id="JAD19112.1"/>
    </source>
</evidence>
<proteinExistence type="predicted"/>
<name>A0A0A8Y597_ARUDO</name>
<protein>
    <submittedName>
        <fullName evidence="1">Uncharacterized protein</fullName>
    </submittedName>
</protein>
<sequence length="11" mass="1271">MVDNFFSSLVI</sequence>
<accession>A0A0A8Y597</accession>
<reference evidence="1" key="1">
    <citation type="submission" date="2014-09" db="EMBL/GenBank/DDBJ databases">
        <authorList>
            <person name="Magalhaes I.L.F."/>
            <person name="Oliveira U."/>
            <person name="Santos F.R."/>
            <person name="Vidigal T.H.D.A."/>
            <person name="Brescovit A.D."/>
            <person name="Santos A.J."/>
        </authorList>
    </citation>
    <scope>NUCLEOTIDE SEQUENCE</scope>
    <source>
        <tissue evidence="1">Shoot tissue taken approximately 20 cm above the soil surface</tissue>
    </source>
</reference>
<reference evidence="1" key="2">
    <citation type="journal article" date="2015" name="Data Brief">
        <title>Shoot transcriptome of the giant reed, Arundo donax.</title>
        <authorList>
            <person name="Barrero R.A."/>
            <person name="Guerrero F.D."/>
            <person name="Moolhuijzen P."/>
            <person name="Goolsby J.A."/>
            <person name="Tidwell J."/>
            <person name="Bellgard S.E."/>
            <person name="Bellgard M.I."/>
        </authorList>
    </citation>
    <scope>NUCLEOTIDE SEQUENCE</scope>
    <source>
        <tissue evidence="1">Shoot tissue taken approximately 20 cm above the soil surface</tissue>
    </source>
</reference>
<dbReference type="EMBL" id="GBRH01278783">
    <property type="protein sequence ID" value="JAD19112.1"/>
    <property type="molecule type" value="Transcribed_RNA"/>
</dbReference>
<organism evidence="1">
    <name type="scientific">Arundo donax</name>
    <name type="common">Giant reed</name>
    <name type="synonym">Donax arundinaceus</name>
    <dbReference type="NCBI Taxonomy" id="35708"/>
    <lineage>
        <taxon>Eukaryota</taxon>
        <taxon>Viridiplantae</taxon>
        <taxon>Streptophyta</taxon>
        <taxon>Embryophyta</taxon>
        <taxon>Tracheophyta</taxon>
        <taxon>Spermatophyta</taxon>
        <taxon>Magnoliopsida</taxon>
        <taxon>Liliopsida</taxon>
        <taxon>Poales</taxon>
        <taxon>Poaceae</taxon>
        <taxon>PACMAD clade</taxon>
        <taxon>Arundinoideae</taxon>
        <taxon>Arundineae</taxon>
        <taxon>Arundo</taxon>
    </lineage>
</organism>